<keyword evidence="2" id="KW-1185">Reference proteome</keyword>
<protein>
    <submittedName>
        <fullName evidence="1">Uncharacterized protein</fullName>
    </submittedName>
</protein>
<dbReference type="EMBL" id="CAAALY010112442">
    <property type="protein sequence ID" value="VEL30455.1"/>
    <property type="molecule type" value="Genomic_DNA"/>
</dbReference>
<dbReference type="AlphaFoldDB" id="A0A448X872"/>
<evidence type="ECO:0000313" key="2">
    <source>
        <dbReference type="Proteomes" id="UP000784294"/>
    </source>
</evidence>
<reference evidence="1" key="1">
    <citation type="submission" date="2018-11" db="EMBL/GenBank/DDBJ databases">
        <authorList>
            <consortium name="Pathogen Informatics"/>
        </authorList>
    </citation>
    <scope>NUCLEOTIDE SEQUENCE</scope>
</reference>
<name>A0A448X872_9PLAT</name>
<evidence type="ECO:0000313" key="1">
    <source>
        <dbReference type="EMBL" id="VEL30455.1"/>
    </source>
</evidence>
<sequence length="166" mass="18456">MPFTTRLDCLHRDGLKLESVQNLLEADVWTKGSYMQLYNGVVDLLVARVAQNCFRPLAQLVRLPDIIPISIDTGVGVHSERSSNDAVVTVTGYGMATRRNPHDQADTSHDTSFATSVTSSSAIGDDDLQSLLKPQRPLLDCLICREVAFWMSGLLFTLTKREPHRQ</sequence>
<proteinExistence type="predicted"/>
<comment type="caution">
    <text evidence="1">The sequence shown here is derived from an EMBL/GenBank/DDBJ whole genome shotgun (WGS) entry which is preliminary data.</text>
</comment>
<gene>
    <name evidence="1" type="ORF">PXEA_LOCUS23895</name>
</gene>
<dbReference type="Proteomes" id="UP000784294">
    <property type="component" value="Unassembled WGS sequence"/>
</dbReference>
<accession>A0A448X872</accession>
<organism evidence="1 2">
    <name type="scientific">Protopolystoma xenopodis</name>
    <dbReference type="NCBI Taxonomy" id="117903"/>
    <lineage>
        <taxon>Eukaryota</taxon>
        <taxon>Metazoa</taxon>
        <taxon>Spiralia</taxon>
        <taxon>Lophotrochozoa</taxon>
        <taxon>Platyhelminthes</taxon>
        <taxon>Monogenea</taxon>
        <taxon>Polyopisthocotylea</taxon>
        <taxon>Polystomatidea</taxon>
        <taxon>Polystomatidae</taxon>
        <taxon>Protopolystoma</taxon>
    </lineage>
</organism>